<sequence>MQRMSEYKKQAFEGDHGHHAWSFTKKLDQDQESIEEETSTISNCSSSISSCCSFDTTDDASSSSSNSARSSVLDLSDLMAQLPIKRGLSKFYHGKSDSFTNLSRVMSIEDLPKKQKTRKMNSKSYGGGLDSFKSHTLPRSNIAKKHSTFLRQRSFAKSTMLSGQLNNN</sequence>
<dbReference type="STRING" id="35608.A0A2U1NJF0"/>
<protein>
    <recommendedName>
        <fullName evidence="6">Oxidative stress 3</fullName>
    </recommendedName>
</protein>
<keyword evidence="5" id="KW-1185">Reference proteome</keyword>
<name>A0A2U1NJF0_ARTAN</name>
<comment type="caution">
    <text evidence="4">The sequence shown here is derived from an EMBL/GenBank/DDBJ whole genome shotgun (WGS) entry which is preliminary data.</text>
</comment>
<keyword evidence="2" id="KW-0539">Nucleus</keyword>
<dbReference type="GO" id="GO:0006950">
    <property type="term" value="P:response to stress"/>
    <property type="evidence" value="ECO:0007669"/>
    <property type="project" value="UniProtKB-ARBA"/>
</dbReference>
<dbReference type="OrthoDB" id="694201at2759"/>
<evidence type="ECO:0000256" key="2">
    <source>
        <dbReference type="ARBA" id="ARBA00023242"/>
    </source>
</evidence>
<feature type="region of interest" description="Disordered" evidence="3">
    <location>
        <begin position="113"/>
        <end position="132"/>
    </location>
</feature>
<evidence type="ECO:0000256" key="3">
    <source>
        <dbReference type="SAM" id="MobiDB-lite"/>
    </source>
</evidence>
<dbReference type="PANTHER" id="PTHR33172">
    <property type="entry name" value="OS08G0516900 PROTEIN"/>
    <property type="match status" value="1"/>
</dbReference>
<evidence type="ECO:0000313" key="5">
    <source>
        <dbReference type="Proteomes" id="UP000245207"/>
    </source>
</evidence>
<dbReference type="EMBL" id="PKPP01002709">
    <property type="protein sequence ID" value="PWA73625.1"/>
    <property type="molecule type" value="Genomic_DNA"/>
</dbReference>
<feature type="region of interest" description="Disordered" evidence="3">
    <location>
        <begin position="28"/>
        <end position="47"/>
    </location>
</feature>
<dbReference type="InterPro" id="IPR051992">
    <property type="entry name" value="OxStress_Response_Reg"/>
</dbReference>
<proteinExistence type="predicted"/>
<evidence type="ECO:0000313" key="4">
    <source>
        <dbReference type="EMBL" id="PWA73625.1"/>
    </source>
</evidence>
<evidence type="ECO:0000256" key="1">
    <source>
        <dbReference type="ARBA" id="ARBA00004123"/>
    </source>
</evidence>
<evidence type="ECO:0008006" key="6">
    <source>
        <dbReference type="Google" id="ProtNLM"/>
    </source>
</evidence>
<dbReference type="PANTHER" id="PTHR33172:SF101">
    <property type="entry name" value="OXIDATIVE STRESS 3"/>
    <property type="match status" value="1"/>
</dbReference>
<reference evidence="4 5" key="1">
    <citation type="journal article" date="2018" name="Mol. Plant">
        <title>The genome of Artemisia annua provides insight into the evolution of Asteraceae family and artemisinin biosynthesis.</title>
        <authorList>
            <person name="Shen Q."/>
            <person name="Zhang L."/>
            <person name="Liao Z."/>
            <person name="Wang S."/>
            <person name="Yan T."/>
            <person name="Shi P."/>
            <person name="Liu M."/>
            <person name="Fu X."/>
            <person name="Pan Q."/>
            <person name="Wang Y."/>
            <person name="Lv Z."/>
            <person name="Lu X."/>
            <person name="Zhang F."/>
            <person name="Jiang W."/>
            <person name="Ma Y."/>
            <person name="Chen M."/>
            <person name="Hao X."/>
            <person name="Li L."/>
            <person name="Tang Y."/>
            <person name="Lv G."/>
            <person name="Zhou Y."/>
            <person name="Sun X."/>
            <person name="Brodelius P.E."/>
            <person name="Rose J.K.C."/>
            <person name="Tang K."/>
        </authorList>
    </citation>
    <scope>NUCLEOTIDE SEQUENCE [LARGE SCALE GENOMIC DNA]</scope>
    <source>
        <strain evidence="5">cv. Huhao1</strain>
        <tissue evidence="4">Leaf</tissue>
    </source>
</reference>
<comment type="subcellular location">
    <subcellularLocation>
        <location evidence="1">Nucleus</location>
    </subcellularLocation>
</comment>
<dbReference type="GO" id="GO:0005634">
    <property type="term" value="C:nucleus"/>
    <property type="evidence" value="ECO:0007669"/>
    <property type="project" value="UniProtKB-SubCell"/>
</dbReference>
<gene>
    <name evidence="4" type="ORF">CTI12_AA256700</name>
</gene>
<dbReference type="Proteomes" id="UP000245207">
    <property type="component" value="Unassembled WGS sequence"/>
</dbReference>
<organism evidence="4 5">
    <name type="scientific">Artemisia annua</name>
    <name type="common">Sweet wormwood</name>
    <dbReference type="NCBI Taxonomy" id="35608"/>
    <lineage>
        <taxon>Eukaryota</taxon>
        <taxon>Viridiplantae</taxon>
        <taxon>Streptophyta</taxon>
        <taxon>Embryophyta</taxon>
        <taxon>Tracheophyta</taxon>
        <taxon>Spermatophyta</taxon>
        <taxon>Magnoliopsida</taxon>
        <taxon>eudicotyledons</taxon>
        <taxon>Gunneridae</taxon>
        <taxon>Pentapetalae</taxon>
        <taxon>asterids</taxon>
        <taxon>campanulids</taxon>
        <taxon>Asterales</taxon>
        <taxon>Asteraceae</taxon>
        <taxon>Asteroideae</taxon>
        <taxon>Anthemideae</taxon>
        <taxon>Artemisiinae</taxon>
        <taxon>Artemisia</taxon>
    </lineage>
</organism>
<accession>A0A2U1NJF0</accession>
<dbReference type="AlphaFoldDB" id="A0A2U1NJF0"/>